<evidence type="ECO:0000256" key="14">
    <source>
        <dbReference type="SAM" id="MobiDB-lite"/>
    </source>
</evidence>
<comment type="function">
    <text evidence="13">Accessory subunit of the mitochondrial membrane respiratory chain NADH dehydrogenase (Complex I), that is believed to be not involved in catalysis. Required for proper complex I assembly. Complex I functions in the transfer of electrons from NADH to the respiratory chain. The immediate electron acceptor for the enzyme is believed to be ubiquinone.</text>
</comment>
<comment type="caution">
    <text evidence="15">The sequence shown here is derived from an EMBL/GenBank/DDBJ whole genome shotgun (WGS) entry which is preliminary data.</text>
</comment>
<evidence type="ECO:0000256" key="7">
    <source>
        <dbReference type="ARBA" id="ARBA00022792"/>
    </source>
</evidence>
<dbReference type="GO" id="GO:0006979">
    <property type="term" value="P:response to oxidative stress"/>
    <property type="evidence" value="ECO:0007669"/>
    <property type="project" value="TreeGrafter"/>
</dbReference>
<evidence type="ECO:0000256" key="5">
    <source>
        <dbReference type="ARBA" id="ARBA00022448"/>
    </source>
</evidence>
<dbReference type="GO" id="GO:0005743">
    <property type="term" value="C:mitochondrial inner membrane"/>
    <property type="evidence" value="ECO:0007669"/>
    <property type="project" value="UniProtKB-SubCell"/>
</dbReference>
<evidence type="ECO:0000256" key="10">
    <source>
        <dbReference type="ARBA" id="ARBA00023136"/>
    </source>
</evidence>
<dbReference type="AlphaFoldDB" id="A0A4Y2QLH9"/>
<evidence type="ECO:0000313" key="16">
    <source>
        <dbReference type="Proteomes" id="UP000499080"/>
    </source>
</evidence>
<keyword evidence="8" id="KW-0249">Electron transport</keyword>
<dbReference type="PANTHER" id="PTHR12964:SF0">
    <property type="entry name" value="NADH DEHYDROGENASE [UBIQUINONE] 1 ALPHA SUBCOMPLEX SUBUNIT 6"/>
    <property type="match status" value="1"/>
</dbReference>
<name>A0A4Y2QLH9_ARAVE</name>
<keyword evidence="10" id="KW-0472">Membrane</keyword>
<evidence type="ECO:0000256" key="12">
    <source>
        <dbReference type="ARBA" id="ARBA00032352"/>
    </source>
</evidence>
<evidence type="ECO:0000256" key="2">
    <source>
        <dbReference type="ARBA" id="ARBA00009508"/>
    </source>
</evidence>
<evidence type="ECO:0000256" key="13">
    <source>
        <dbReference type="ARBA" id="ARBA00046116"/>
    </source>
</evidence>
<keyword evidence="5" id="KW-0813">Transport</keyword>
<gene>
    <name evidence="15" type="ORF">AVEN_76169_1</name>
</gene>
<dbReference type="InterPro" id="IPR016488">
    <property type="entry name" value="NADH_Ub_cplx-1_asu_su-6"/>
</dbReference>
<organism evidence="15 16">
    <name type="scientific">Araneus ventricosus</name>
    <name type="common">Orbweaver spider</name>
    <name type="synonym">Epeira ventricosa</name>
    <dbReference type="NCBI Taxonomy" id="182803"/>
    <lineage>
        <taxon>Eukaryota</taxon>
        <taxon>Metazoa</taxon>
        <taxon>Ecdysozoa</taxon>
        <taxon>Arthropoda</taxon>
        <taxon>Chelicerata</taxon>
        <taxon>Arachnida</taxon>
        <taxon>Araneae</taxon>
        <taxon>Araneomorphae</taxon>
        <taxon>Entelegynae</taxon>
        <taxon>Araneoidea</taxon>
        <taxon>Araneidae</taxon>
        <taxon>Araneus</taxon>
    </lineage>
</organism>
<evidence type="ECO:0000256" key="9">
    <source>
        <dbReference type="ARBA" id="ARBA00023128"/>
    </source>
</evidence>
<evidence type="ECO:0000256" key="3">
    <source>
        <dbReference type="ARBA" id="ARBA00011790"/>
    </source>
</evidence>
<dbReference type="EMBL" id="BGPR01014205">
    <property type="protein sequence ID" value="GBN64191.1"/>
    <property type="molecule type" value="Genomic_DNA"/>
</dbReference>
<comment type="subcellular location">
    <subcellularLocation>
        <location evidence="1">Mitochondrion inner membrane</location>
        <topology evidence="1">Peripheral membrane protein</topology>
        <orientation evidence="1">Matrix side</orientation>
    </subcellularLocation>
</comment>
<evidence type="ECO:0000256" key="8">
    <source>
        <dbReference type="ARBA" id="ARBA00022982"/>
    </source>
</evidence>
<reference evidence="15 16" key="1">
    <citation type="journal article" date="2019" name="Sci. Rep.">
        <title>Orb-weaving spider Araneus ventricosus genome elucidates the spidroin gene catalogue.</title>
        <authorList>
            <person name="Kono N."/>
            <person name="Nakamura H."/>
            <person name="Ohtoshi R."/>
            <person name="Moran D.A.P."/>
            <person name="Shinohara A."/>
            <person name="Yoshida Y."/>
            <person name="Fujiwara M."/>
            <person name="Mori M."/>
            <person name="Tomita M."/>
            <person name="Arakawa K."/>
        </authorList>
    </citation>
    <scope>NUCLEOTIDE SEQUENCE [LARGE SCALE GENOMIC DNA]</scope>
</reference>
<dbReference type="InterPro" id="IPR045299">
    <property type="entry name" value="Complex1_LYR_NDUFA6_LYRM6"/>
</dbReference>
<keyword evidence="7" id="KW-0999">Mitochondrion inner membrane</keyword>
<comment type="similarity">
    <text evidence="2">Belongs to the complex I LYR family.</text>
</comment>
<dbReference type="CDD" id="cd20266">
    <property type="entry name" value="Complex1_LYR_NDUFA6_LYRM6"/>
    <property type="match status" value="1"/>
</dbReference>
<feature type="region of interest" description="Disordered" evidence="14">
    <location>
        <begin position="181"/>
        <end position="225"/>
    </location>
</feature>
<protein>
    <recommendedName>
        <fullName evidence="4">NADH dehydrogenase [ubiquinone] 1 alpha subcomplex subunit 6</fullName>
    </recommendedName>
    <alternativeName>
        <fullName evidence="11">Complex I-B14</fullName>
    </alternativeName>
    <alternativeName>
        <fullName evidence="12">NADH-ubiquinone oxidoreductase B14 subunit</fullName>
    </alternativeName>
</protein>
<evidence type="ECO:0000256" key="4">
    <source>
        <dbReference type="ARBA" id="ARBA00016386"/>
    </source>
</evidence>
<keyword evidence="16" id="KW-1185">Reference proteome</keyword>
<evidence type="ECO:0000256" key="6">
    <source>
        <dbReference type="ARBA" id="ARBA00022660"/>
    </source>
</evidence>
<keyword evidence="9" id="KW-0496">Mitochondrion</keyword>
<proteinExistence type="inferred from homology"/>
<dbReference type="PANTHER" id="PTHR12964">
    <property type="entry name" value="NADH-UBIQUINONE OXIDOREDUCTASE B14 SUBUNIT"/>
    <property type="match status" value="1"/>
</dbReference>
<evidence type="ECO:0000256" key="11">
    <source>
        <dbReference type="ARBA" id="ARBA00030213"/>
    </source>
</evidence>
<keyword evidence="6" id="KW-0679">Respiratory chain</keyword>
<accession>A0A4Y2QLH9</accession>
<evidence type="ECO:0000313" key="15">
    <source>
        <dbReference type="EMBL" id="GBN64191.1"/>
    </source>
</evidence>
<comment type="subunit">
    <text evidence="3">Mammalian complex I is composed of 45 different subunits.</text>
</comment>
<dbReference type="Proteomes" id="UP000499080">
    <property type="component" value="Unassembled WGS sequence"/>
</dbReference>
<sequence length="428" mass="50110">MAANITRQATKQVRPILSTNREEARRNVLRLYKAWHKSLLRIIQLHNLPISLKTGRDKIKESFAKNRDVTDIRVIDMLVAKVRGFILICRSQYCYTFCAVNTFYKSMDKLKKSSGNTAKKKKKHLKKLRKGDKIVVTVSGNVEKTCQKRRKLRKEKKTEYKKEMREKGVIKSISNLSNRQQYIRRKQWKKDSRNYRKRKSLQQAKETRVGSRGSPRIQSGRKAAKHSYSSLRYKLQSMIAKSLKQARKIENLRKENYRLKSKDKSKCPLSPATKVRKLIGRKKMSPEIRKNLLLNFAFMSGLEENKKVFKKEKERRLKEDSFSDTDSDSNNPPANSIKNIFQNDYVVIKLAGKKSVRFYVGVIISQDAFDEYTVKFMRKCGKDKFTFPENDDIAEVDSSNIVNVLSQPSLNKREQYVFNENLEHYNLT</sequence>
<evidence type="ECO:0000256" key="1">
    <source>
        <dbReference type="ARBA" id="ARBA00004443"/>
    </source>
</evidence>
<dbReference type="GO" id="GO:0045271">
    <property type="term" value="C:respiratory chain complex I"/>
    <property type="evidence" value="ECO:0007669"/>
    <property type="project" value="InterPro"/>
</dbReference>
<dbReference type="OrthoDB" id="14535at2759"/>